<evidence type="ECO:0000313" key="1">
    <source>
        <dbReference type="EMBL" id="TKR29526.1"/>
    </source>
</evidence>
<evidence type="ECO:0000313" key="2">
    <source>
        <dbReference type="Proteomes" id="UP000308707"/>
    </source>
</evidence>
<organism evidence="1 2">
    <name type="scientific">Luteimonas gilva</name>
    <dbReference type="NCBI Taxonomy" id="2572684"/>
    <lineage>
        <taxon>Bacteria</taxon>
        <taxon>Pseudomonadati</taxon>
        <taxon>Pseudomonadota</taxon>
        <taxon>Gammaproteobacteria</taxon>
        <taxon>Lysobacterales</taxon>
        <taxon>Lysobacteraceae</taxon>
        <taxon>Luteimonas</taxon>
    </lineage>
</organism>
<reference evidence="1 2" key="1">
    <citation type="submission" date="2019-04" db="EMBL/GenBank/DDBJ databases">
        <title>Reference strain of H23.</title>
        <authorList>
            <person name="Luo X."/>
        </authorList>
    </citation>
    <scope>NUCLEOTIDE SEQUENCE [LARGE SCALE GENOMIC DNA]</scope>
    <source>
        <strain evidence="1 2">H23</strain>
    </source>
</reference>
<keyword evidence="2" id="KW-1185">Reference proteome</keyword>
<proteinExistence type="predicted"/>
<dbReference type="AlphaFoldDB" id="A0A4U5JLD4"/>
<name>A0A4U5JLD4_9GAMM</name>
<dbReference type="RefSeq" id="WP_137267929.1">
    <property type="nucleotide sequence ID" value="NZ_SZUA01000003.1"/>
</dbReference>
<comment type="caution">
    <text evidence="1">The sequence shown here is derived from an EMBL/GenBank/DDBJ whole genome shotgun (WGS) entry which is preliminary data.</text>
</comment>
<dbReference type="OrthoDB" id="5974995at2"/>
<evidence type="ECO:0008006" key="3">
    <source>
        <dbReference type="Google" id="ProtNLM"/>
    </source>
</evidence>
<protein>
    <recommendedName>
        <fullName evidence="3">Glutaredoxin domain-containing protein</fullName>
    </recommendedName>
</protein>
<gene>
    <name evidence="1" type="ORF">FCE95_15445</name>
</gene>
<dbReference type="EMBL" id="SZUA01000003">
    <property type="protein sequence ID" value="TKR29526.1"/>
    <property type="molecule type" value="Genomic_DNA"/>
</dbReference>
<dbReference type="Proteomes" id="UP000308707">
    <property type="component" value="Unassembled WGS sequence"/>
</dbReference>
<sequence>MNLGKLLALLAVVGLAMAGVVAWDVMKPKSSAQGAEAGDRVSSSSTFAEIPLPDGVPARGVVVFTPENCPSEAAQRARRLMGRLSDHNVPYSQTSHAEFSNLTSQEQADRVTEVMNGPIPIVYVNGRAKANPTPEEVIAEYGRGG</sequence>
<accession>A0A4U5JLD4</accession>